<evidence type="ECO:0000313" key="5">
    <source>
        <dbReference type="Proteomes" id="UP000028780"/>
    </source>
</evidence>
<organism evidence="4 5">
    <name type="scientific">Corynebacterium imitans</name>
    <dbReference type="NCBI Taxonomy" id="156978"/>
    <lineage>
        <taxon>Bacteria</taxon>
        <taxon>Bacillati</taxon>
        <taxon>Actinomycetota</taxon>
        <taxon>Actinomycetes</taxon>
        <taxon>Mycobacteriales</taxon>
        <taxon>Corynebacteriaceae</taxon>
        <taxon>Corynebacterium</taxon>
    </lineage>
</organism>
<dbReference type="Proteomes" id="UP000028780">
    <property type="component" value="Chromosome"/>
</dbReference>
<sequence>MKFAFLPSPWEASVADLQAAGHEMVDLEQNPDMLVFRGGPKDFPDTLPESVKVVQIGYAGIEMLLDAGILAKHAARGVRFANAAGIYDDTVAESTLGLLLAVSHRHKAVRREWNQSQLFDETEFLFDNKKLALIGAGGIGKKLIEFLAPFGVEVTAVNRSGREVKGAVQTVAMSDAEAMAQVWANNEYFVLLAPLTPDTKHLVNAEVLAAMPSNAVIVNVGRGGLIDTEALTDALRHGTIAGAGLDVTEPEPLPADHPLWDMDTVVITPHTANIPRFMERRVGALAVKNWEKFASGEQMHTEVDVDAGY</sequence>
<protein>
    <recommendedName>
        <fullName evidence="3">D-isomer specific 2-hydroxyacid dehydrogenase NAD-binding domain-containing protein</fullName>
    </recommendedName>
</protein>
<dbReference type="RefSeq" id="WP_038592007.1">
    <property type="nucleotide sequence ID" value="NZ_CP009211.1"/>
</dbReference>
<keyword evidence="2" id="KW-0520">NAD</keyword>
<dbReference type="InterPro" id="IPR036291">
    <property type="entry name" value="NAD(P)-bd_dom_sf"/>
</dbReference>
<dbReference type="Pfam" id="PF02826">
    <property type="entry name" value="2-Hacid_dh_C"/>
    <property type="match status" value="1"/>
</dbReference>
<dbReference type="CDD" id="cd12159">
    <property type="entry name" value="2-Hacid_dh_2"/>
    <property type="match status" value="1"/>
</dbReference>
<dbReference type="eggNOG" id="COG0111">
    <property type="taxonomic scope" value="Bacteria"/>
</dbReference>
<dbReference type="PROSITE" id="PS00671">
    <property type="entry name" value="D_2_HYDROXYACID_DH_3"/>
    <property type="match status" value="1"/>
</dbReference>
<gene>
    <name evidence="4" type="ORF">CIMIT_09245</name>
</gene>
<accession>A0A076NHX6</accession>
<dbReference type="InterPro" id="IPR029753">
    <property type="entry name" value="D-isomer_DH_CS"/>
</dbReference>
<dbReference type="AlphaFoldDB" id="A0A076NHX6"/>
<reference evidence="4 5" key="1">
    <citation type="submission" date="2014-08" db="EMBL/GenBank/DDBJ databases">
        <title>Complete genome sequence of Corynebacterium imitans DSM 44264, isolated from a five-month-old boy with suspected pharyngeal diphtheria.</title>
        <authorList>
            <person name="Mollmann S."/>
            <person name="Albersmeier A."/>
            <person name="Ruckert C."/>
            <person name="Tauch A."/>
        </authorList>
    </citation>
    <scope>NUCLEOTIDE SEQUENCE [LARGE SCALE GENOMIC DNA]</scope>
    <source>
        <strain evidence="4 5">DSM 44264</strain>
    </source>
</reference>
<feature type="domain" description="D-isomer specific 2-hydroxyacid dehydrogenase NAD-binding" evidence="3">
    <location>
        <begin position="97"/>
        <end position="272"/>
    </location>
</feature>
<evidence type="ECO:0000256" key="1">
    <source>
        <dbReference type="ARBA" id="ARBA00023002"/>
    </source>
</evidence>
<proteinExistence type="predicted"/>
<evidence type="ECO:0000259" key="3">
    <source>
        <dbReference type="Pfam" id="PF02826"/>
    </source>
</evidence>
<dbReference type="EMBL" id="CP009211">
    <property type="protein sequence ID" value="AIJ34064.1"/>
    <property type="molecule type" value="Genomic_DNA"/>
</dbReference>
<dbReference type="InterPro" id="IPR006140">
    <property type="entry name" value="D-isomer_DH_NAD-bd"/>
</dbReference>
<dbReference type="GO" id="GO:0016616">
    <property type="term" value="F:oxidoreductase activity, acting on the CH-OH group of donors, NAD or NADP as acceptor"/>
    <property type="evidence" value="ECO:0007669"/>
    <property type="project" value="UniProtKB-ARBA"/>
</dbReference>
<dbReference type="KEGG" id="cii:CIMIT_09245"/>
<keyword evidence="1" id="KW-0560">Oxidoreductase</keyword>
<keyword evidence="5" id="KW-1185">Reference proteome</keyword>
<dbReference type="HOGENOM" id="CLU_019796_1_0_11"/>
<dbReference type="GO" id="GO:0051287">
    <property type="term" value="F:NAD binding"/>
    <property type="evidence" value="ECO:0007669"/>
    <property type="project" value="InterPro"/>
</dbReference>
<evidence type="ECO:0000256" key="2">
    <source>
        <dbReference type="ARBA" id="ARBA00023027"/>
    </source>
</evidence>
<dbReference type="Gene3D" id="3.40.50.720">
    <property type="entry name" value="NAD(P)-binding Rossmann-like Domain"/>
    <property type="match status" value="2"/>
</dbReference>
<name>A0A076NHX6_9CORY</name>
<evidence type="ECO:0000313" key="4">
    <source>
        <dbReference type="EMBL" id="AIJ34064.1"/>
    </source>
</evidence>
<dbReference type="STRING" id="156978.CIMIT_09245"/>
<dbReference type="SUPFAM" id="SSF51735">
    <property type="entry name" value="NAD(P)-binding Rossmann-fold domains"/>
    <property type="match status" value="1"/>
</dbReference>
<dbReference type="PANTHER" id="PTHR43333">
    <property type="entry name" value="2-HACID_DH_C DOMAIN-CONTAINING PROTEIN"/>
    <property type="match status" value="1"/>
</dbReference>
<dbReference type="PANTHER" id="PTHR43333:SF1">
    <property type="entry name" value="D-ISOMER SPECIFIC 2-HYDROXYACID DEHYDROGENASE NAD-BINDING DOMAIN-CONTAINING PROTEIN"/>
    <property type="match status" value="1"/>
</dbReference>
<dbReference type="OrthoDB" id="4324715at2"/>